<feature type="region of interest" description="Disordered" evidence="1">
    <location>
        <begin position="80"/>
        <end position="144"/>
    </location>
</feature>
<keyword evidence="2" id="KW-0472">Membrane</keyword>
<dbReference type="EMBL" id="AMQM01003087">
    <property type="status" value="NOT_ANNOTATED_CDS"/>
    <property type="molecule type" value="Genomic_DNA"/>
</dbReference>
<feature type="transmembrane region" description="Helical" evidence="2">
    <location>
        <begin position="520"/>
        <end position="543"/>
    </location>
</feature>
<feature type="compositionally biased region" description="Polar residues" evidence="1">
    <location>
        <begin position="44"/>
        <end position="58"/>
    </location>
</feature>
<feature type="compositionally biased region" description="Basic and acidic residues" evidence="1">
    <location>
        <begin position="454"/>
        <end position="472"/>
    </location>
</feature>
<evidence type="ECO:0000313" key="4">
    <source>
        <dbReference type="EnsemblMetazoa" id="HelroP168786"/>
    </source>
</evidence>
<sequence length="625" mass="68830">MARNRIASSSTELCSLNPRGDFKHYDETDVDEVSVTTFTQSFATAENSTENCKNPTKIDQSDRTDAEFCEGVQNNLVRPVESNKSLKSWATSPSTSQTRPRAKSYSSFGRLTSFMAGSPRPPFKYYHHQQQQQHASAKKKETSKSKFAFDINKKVRSTKTEALIEKYRRARSKTVVSQSKEDVEEEEDEDENDSDEEEKEEEDEEGSKTRPMSSASVEEAARLALAARAKYSKQRNSKCLEKAAFFIVMDDKVKSDHHPNNNISSPSQLENAENILLEAIQRQADEKIRLTPTTKSRLKLGKPRSRQPRPTFPHHHHHHSHQLHHRGSSKSRLSVESKTSDQHDAISPSDSVFSKSSATFDAHISSSAITPTDNCLFKIDTTAITAASTTINTPEDFLTPHEACSLEKLSEKKASLSSTTPAQIEVKLKKKSRKKSNKRSSTNSSGCSSNASLNERKKETISKLQHEKEKSSRLSQIDRLSSTVSSVFGQNGSSALLDPFTPQVNPITTTSANSKPVSPLSLVIAGLVMLSGTCAFLVSFALGRNGPWTLAASVVMGFGAIAVFSGLCWYLAHTSAPATDQSKIRLFTSAGHPCGVEIKVVDRRQLDDLIKKGACVETISAANVV</sequence>
<feature type="compositionally biased region" description="Polar residues" evidence="1">
    <location>
        <begin position="80"/>
        <end position="110"/>
    </location>
</feature>
<dbReference type="EnsemblMetazoa" id="HelroT168786">
    <property type="protein sequence ID" value="HelroP168786"/>
    <property type="gene ID" value="HelroG168786"/>
</dbReference>
<feature type="region of interest" description="Disordered" evidence="1">
    <location>
        <begin position="410"/>
        <end position="476"/>
    </location>
</feature>
<organism evidence="4 5">
    <name type="scientific">Helobdella robusta</name>
    <name type="common">Californian leech</name>
    <dbReference type="NCBI Taxonomy" id="6412"/>
    <lineage>
        <taxon>Eukaryota</taxon>
        <taxon>Metazoa</taxon>
        <taxon>Spiralia</taxon>
        <taxon>Lophotrochozoa</taxon>
        <taxon>Annelida</taxon>
        <taxon>Clitellata</taxon>
        <taxon>Hirudinea</taxon>
        <taxon>Rhynchobdellida</taxon>
        <taxon>Glossiphoniidae</taxon>
        <taxon>Helobdella</taxon>
    </lineage>
</organism>
<feature type="transmembrane region" description="Helical" evidence="2">
    <location>
        <begin position="550"/>
        <end position="572"/>
    </location>
</feature>
<dbReference type="AlphaFoldDB" id="T1F0Y9"/>
<dbReference type="GeneID" id="20202489"/>
<feature type="compositionally biased region" description="Basic residues" evidence="1">
    <location>
        <begin position="428"/>
        <end position="438"/>
    </location>
</feature>
<feature type="region of interest" description="Disordered" evidence="1">
    <location>
        <begin position="44"/>
        <end position="64"/>
    </location>
</feature>
<feature type="compositionally biased region" description="Basic and acidic residues" evidence="1">
    <location>
        <begin position="333"/>
        <end position="344"/>
    </location>
</feature>
<evidence type="ECO:0000256" key="1">
    <source>
        <dbReference type="SAM" id="MobiDB-lite"/>
    </source>
</evidence>
<reference evidence="4" key="3">
    <citation type="submission" date="2015-06" db="UniProtKB">
        <authorList>
            <consortium name="EnsemblMetazoa"/>
        </authorList>
    </citation>
    <scope>IDENTIFICATION</scope>
</reference>
<dbReference type="CTD" id="20202489"/>
<gene>
    <name evidence="4" type="primary">20202489</name>
    <name evidence="3" type="ORF">HELRODRAFT_168786</name>
</gene>
<feature type="compositionally biased region" description="Acidic residues" evidence="1">
    <location>
        <begin position="182"/>
        <end position="205"/>
    </location>
</feature>
<feature type="compositionally biased region" description="Low complexity" evidence="1">
    <location>
        <begin position="439"/>
        <end position="453"/>
    </location>
</feature>
<feature type="region of interest" description="Disordered" evidence="1">
    <location>
        <begin position="168"/>
        <end position="216"/>
    </location>
</feature>
<dbReference type="HOGENOM" id="CLU_437611_0_0_1"/>
<evidence type="ECO:0000313" key="5">
    <source>
        <dbReference type="Proteomes" id="UP000015101"/>
    </source>
</evidence>
<dbReference type="KEGG" id="hro:HELRODRAFT_168786"/>
<proteinExistence type="predicted"/>
<evidence type="ECO:0000256" key="2">
    <source>
        <dbReference type="SAM" id="Phobius"/>
    </source>
</evidence>
<dbReference type="InParanoid" id="T1F0Y9"/>
<protein>
    <submittedName>
        <fullName evidence="3 4">Uncharacterized protein</fullName>
    </submittedName>
</protein>
<reference evidence="5" key="1">
    <citation type="submission" date="2012-12" db="EMBL/GenBank/DDBJ databases">
        <authorList>
            <person name="Hellsten U."/>
            <person name="Grimwood J."/>
            <person name="Chapman J.A."/>
            <person name="Shapiro H."/>
            <person name="Aerts A."/>
            <person name="Otillar R.P."/>
            <person name="Terry A.Y."/>
            <person name="Boore J.L."/>
            <person name="Simakov O."/>
            <person name="Marletaz F."/>
            <person name="Cho S.-J."/>
            <person name="Edsinger-Gonzales E."/>
            <person name="Havlak P."/>
            <person name="Kuo D.-H."/>
            <person name="Larsson T."/>
            <person name="Lv J."/>
            <person name="Arendt D."/>
            <person name="Savage R."/>
            <person name="Osoegawa K."/>
            <person name="de Jong P."/>
            <person name="Lindberg D.R."/>
            <person name="Seaver E.C."/>
            <person name="Weisblat D.A."/>
            <person name="Putnam N.H."/>
            <person name="Grigoriev I.V."/>
            <person name="Rokhsar D.S."/>
        </authorList>
    </citation>
    <scope>NUCLEOTIDE SEQUENCE</scope>
</reference>
<accession>T1F0Y9</accession>
<evidence type="ECO:0000313" key="3">
    <source>
        <dbReference type="EMBL" id="ESO08868.1"/>
    </source>
</evidence>
<name>T1F0Y9_HELRO</name>
<keyword evidence="2" id="KW-0812">Transmembrane</keyword>
<keyword evidence="2" id="KW-1133">Transmembrane helix</keyword>
<feature type="compositionally biased region" description="Basic residues" evidence="1">
    <location>
        <begin position="296"/>
        <end position="329"/>
    </location>
</feature>
<dbReference type="Proteomes" id="UP000015101">
    <property type="component" value="Unassembled WGS sequence"/>
</dbReference>
<dbReference type="RefSeq" id="XP_009012890.1">
    <property type="nucleotide sequence ID" value="XM_009014642.1"/>
</dbReference>
<reference evidence="3 5" key="2">
    <citation type="journal article" date="2013" name="Nature">
        <title>Insights into bilaterian evolution from three spiralian genomes.</title>
        <authorList>
            <person name="Simakov O."/>
            <person name="Marletaz F."/>
            <person name="Cho S.J."/>
            <person name="Edsinger-Gonzales E."/>
            <person name="Havlak P."/>
            <person name="Hellsten U."/>
            <person name="Kuo D.H."/>
            <person name="Larsson T."/>
            <person name="Lv J."/>
            <person name="Arendt D."/>
            <person name="Savage R."/>
            <person name="Osoegawa K."/>
            <person name="de Jong P."/>
            <person name="Grimwood J."/>
            <person name="Chapman J.A."/>
            <person name="Shapiro H."/>
            <person name="Aerts A."/>
            <person name="Otillar R.P."/>
            <person name="Terry A.Y."/>
            <person name="Boore J.L."/>
            <person name="Grigoriev I.V."/>
            <person name="Lindberg D.R."/>
            <person name="Seaver E.C."/>
            <person name="Weisblat D.A."/>
            <person name="Putnam N.H."/>
            <person name="Rokhsar D.S."/>
        </authorList>
    </citation>
    <scope>NUCLEOTIDE SEQUENCE</scope>
</reference>
<keyword evidence="5" id="KW-1185">Reference proteome</keyword>
<dbReference type="EMBL" id="KB096023">
    <property type="protein sequence ID" value="ESO08868.1"/>
    <property type="molecule type" value="Genomic_DNA"/>
</dbReference>
<feature type="region of interest" description="Disordered" evidence="1">
    <location>
        <begin position="286"/>
        <end position="353"/>
    </location>
</feature>